<keyword evidence="1" id="KW-1133">Transmembrane helix</keyword>
<keyword evidence="1" id="KW-0472">Membrane</keyword>
<feature type="transmembrane region" description="Helical" evidence="1">
    <location>
        <begin position="170"/>
        <end position="191"/>
    </location>
</feature>
<protein>
    <recommendedName>
        <fullName evidence="4">PAS domain-containing protein</fullName>
    </recommendedName>
</protein>
<feature type="transmembrane region" description="Helical" evidence="1">
    <location>
        <begin position="20"/>
        <end position="40"/>
    </location>
</feature>
<sequence>MAETHLEDRHIRTRLKIIHWVGIGIFIAFFVVLFVLQSFLDIETSIAQYTILVMAGILSLSYLSLLHHPSGVPVAPLISFYLLGAVTTVLVWSTGLFQSPFIIVYVIMIIITSQLYHYVHGLAMTLLSVLGLVFMYGMSVGGGGLSSYSLMYYTDADLLYQPPLVIMMNATLYTLLFLYTVFSTSTARVMLFRPTKSIIDSTIDEQIIRDAPMGILAVDDSGIILSSNPYATKEFGLSASTGLLAKFLGISAERLTKDLHTLARFGKEKSYPVEDISVVLSARGVGQGGSEMKVVFVREE</sequence>
<comment type="caution">
    <text evidence="2">The sequence shown here is derived from an EMBL/GenBank/DDBJ whole genome shotgun (WGS) entry which is preliminary data.</text>
</comment>
<evidence type="ECO:0000313" key="3">
    <source>
        <dbReference type="Proteomes" id="UP000229782"/>
    </source>
</evidence>
<keyword evidence="1" id="KW-0812">Transmembrane</keyword>
<feature type="transmembrane region" description="Helical" evidence="1">
    <location>
        <begin position="101"/>
        <end position="119"/>
    </location>
</feature>
<evidence type="ECO:0000256" key="1">
    <source>
        <dbReference type="SAM" id="Phobius"/>
    </source>
</evidence>
<feature type="transmembrane region" description="Helical" evidence="1">
    <location>
        <begin position="126"/>
        <end position="150"/>
    </location>
</feature>
<evidence type="ECO:0000313" key="2">
    <source>
        <dbReference type="EMBL" id="PIR03031.1"/>
    </source>
</evidence>
<dbReference type="EMBL" id="PCWM01000058">
    <property type="protein sequence ID" value="PIR03031.1"/>
    <property type="molecule type" value="Genomic_DNA"/>
</dbReference>
<gene>
    <name evidence="2" type="ORF">COV60_02510</name>
</gene>
<dbReference type="Proteomes" id="UP000229782">
    <property type="component" value="Unassembled WGS sequence"/>
</dbReference>
<reference evidence="2 3" key="1">
    <citation type="submission" date="2017-09" db="EMBL/GenBank/DDBJ databases">
        <title>Depth-based differentiation of microbial function through sediment-hosted aquifers and enrichment of novel symbionts in the deep terrestrial subsurface.</title>
        <authorList>
            <person name="Probst A.J."/>
            <person name="Ladd B."/>
            <person name="Jarett J.K."/>
            <person name="Geller-Mcgrath D.E."/>
            <person name="Sieber C.M."/>
            <person name="Emerson J.B."/>
            <person name="Anantharaman K."/>
            <person name="Thomas B.C."/>
            <person name="Malmstrom R."/>
            <person name="Stieglmeier M."/>
            <person name="Klingl A."/>
            <person name="Woyke T."/>
            <person name="Ryan C.M."/>
            <person name="Banfield J.F."/>
        </authorList>
    </citation>
    <scope>NUCLEOTIDE SEQUENCE [LARGE SCALE GENOMIC DNA]</scope>
    <source>
        <strain evidence="2">CG11_big_fil_rev_8_21_14_0_20_43_7</strain>
    </source>
</reference>
<proteinExistence type="predicted"/>
<feature type="transmembrane region" description="Helical" evidence="1">
    <location>
        <begin position="77"/>
        <end position="95"/>
    </location>
</feature>
<name>A0A2H0N2C7_9BACT</name>
<evidence type="ECO:0008006" key="4">
    <source>
        <dbReference type="Google" id="ProtNLM"/>
    </source>
</evidence>
<accession>A0A2H0N2C7</accession>
<dbReference type="AlphaFoldDB" id="A0A2H0N2C7"/>
<organism evidence="2 3">
    <name type="scientific">Candidatus Magasanikbacteria bacterium CG11_big_fil_rev_8_21_14_0_20_43_7</name>
    <dbReference type="NCBI Taxonomy" id="1974654"/>
    <lineage>
        <taxon>Bacteria</taxon>
        <taxon>Candidatus Magasanikiibacteriota</taxon>
    </lineage>
</organism>
<feature type="transmembrane region" description="Helical" evidence="1">
    <location>
        <begin position="46"/>
        <end position="65"/>
    </location>
</feature>